<evidence type="ECO:0000256" key="5">
    <source>
        <dbReference type="ARBA" id="ARBA00023049"/>
    </source>
</evidence>
<keyword evidence="9" id="KW-1185">Reference proteome</keyword>
<evidence type="ECO:0000256" key="1">
    <source>
        <dbReference type="ARBA" id="ARBA00022670"/>
    </source>
</evidence>
<proteinExistence type="predicted"/>
<sequence length="272" mass="29960">MAIRRLLNLSGRRSHSAAVTTATLSPPPPPPSSSSSSSSTTMIYDRAADTVKSKLKRLETPDSRFLRYTSPHPILADHSATLSSPETRVTTLPNGLRVATESRLPGRAAAVGVWIDSGSRFESDATNGVAHFLERMVFKGTEKRPARVLVEEIGSMGGHLSACTSREHTAYCAEVMDENVPKALDLLSDMLQHSCFREDQMERERDLILQQIKEAEGPSKDIIFDHLHATAFQYTPLGRTVLGSAKNIKTIHKSHIKDYISAHCAAHRMVFN</sequence>
<evidence type="ECO:0000256" key="6">
    <source>
        <dbReference type="SAM" id="MobiDB-lite"/>
    </source>
</evidence>
<evidence type="ECO:0000259" key="7">
    <source>
        <dbReference type="Pfam" id="PF00675"/>
    </source>
</evidence>
<evidence type="ECO:0000256" key="2">
    <source>
        <dbReference type="ARBA" id="ARBA00022723"/>
    </source>
</evidence>
<name>A0ABY9BCS7_VITVI</name>
<organism evidence="8 9">
    <name type="scientific">Vitis vinifera</name>
    <name type="common">Grape</name>
    <dbReference type="NCBI Taxonomy" id="29760"/>
    <lineage>
        <taxon>Eukaryota</taxon>
        <taxon>Viridiplantae</taxon>
        <taxon>Streptophyta</taxon>
        <taxon>Embryophyta</taxon>
        <taxon>Tracheophyta</taxon>
        <taxon>Spermatophyta</taxon>
        <taxon>Magnoliopsida</taxon>
        <taxon>eudicotyledons</taxon>
        <taxon>Gunneridae</taxon>
        <taxon>Pentapetalae</taxon>
        <taxon>rosids</taxon>
        <taxon>Vitales</taxon>
        <taxon>Vitaceae</taxon>
        <taxon>Viteae</taxon>
        <taxon>Vitis</taxon>
    </lineage>
</organism>
<evidence type="ECO:0000256" key="4">
    <source>
        <dbReference type="ARBA" id="ARBA00022833"/>
    </source>
</evidence>
<dbReference type="SUPFAM" id="SSF63411">
    <property type="entry name" value="LuxS/MPP-like metallohydrolase"/>
    <property type="match status" value="1"/>
</dbReference>
<evidence type="ECO:0000313" key="9">
    <source>
        <dbReference type="Proteomes" id="UP001227230"/>
    </source>
</evidence>
<dbReference type="InterPro" id="IPR001431">
    <property type="entry name" value="Pept_M16_Zn_BS"/>
</dbReference>
<keyword evidence="2" id="KW-0479">Metal-binding</keyword>
<accession>A0ABY9BCS7</accession>
<dbReference type="Gene3D" id="3.30.830.10">
    <property type="entry name" value="Metalloenzyme, LuxS/M16 peptidase-like"/>
    <property type="match status" value="1"/>
</dbReference>
<dbReference type="PANTHER" id="PTHR11851:SF149">
    <property type="entry name" value="GH01077P"/>
    <property type="match status" value="1"/>
</dbReference>
<dbReference type="InterPro" id="IPR050361">
    <property type="entry name" value="MPP/UQCRC_Complex"/>
</dbReference>
<dbReference type="PANTHER" id="PTHR11851">
    <property type="entry name" value="METALLOPROTEASE"/>
    <property type="match status" value="1"/>
</dbReference>
<feature type="domain" description="Peptidase M16 N-terminal" evidence="7">
    <location>
        <begin position="97"/>
        <end position="243"/>
    </location>
</feature>
<evidence type="ECO:0000256" key="3">
    <source>
        <dbReference type="ARBA" id="ARBA00022801"/>
    </source>
</evidence>
<protein>
    <recommendedName>
        <fullName evidence="7">Peptidase M16 N-terminal domain-containing protein</fullName>
    </recommendedName>
</protein>
<dbReference type="Pfam" id="PF00675">
    <property type="entry name" value="Peptidase_M16"/>
    <property type="match status" value="1"/>
</dbReference>
<keyword evidence="5" id="KW-0482">Metalloprotease</keyword>
<keyword evidence="1" id="KW-0645">Protease</keyword>
<dbReference type="InterPro" id="IPR011249">
    <property type="entry name" value="Metalloenz_LuxS/M16"/>
</dbReference>
<dbReference type="PROSITE" id="PS00143">
    <property type="entry name" value="INSULINASE"/>
    <property type="match status" value="1"/>
</dbReference>
<keyword evidence="3" id="KW-0378">Hydrolase</keyword>
<dbReference type="Proteomes" id="UP001227230">
    <property type="component" value="Chromosome 1"/>
</dbReference>
<gene>
    <name evidence="8" type="ORF">VitviT2T_000059</name>
</gene>
<keyword evidence="4" id="KW-0862">Zinc</keyword>
<reference evidence="8 9" key="1">
    <citation type="journal article" date="2023" name="Hortic Res">
        <title>The complete reference genome for grapevine (Vitis vinifera L.) genetics and breeding.</title>
        <authorList>
            <person name="Shi X."/>
            <person name="Cao S."/>
            <person name="Wang X."/>
            <person name="Huang S."/>
            <person name="Wang Y."/>
            <person name="Liu Z."/>
            <person name="Liu W."/>
            <person name="Leng X."/>
            <person name="Peng Y."/>
            <person name="Wang N."/>
            <person name="Wang Y."/>
            <person name="Ma Z."/>
            <person name="Xu X."/>
            <person name="Zhang F."/>
            <person name="Xue H."/>
            <person name="Zhong H."/>
            <person name="Wang Y."/>
            <person name="Zhang K."/>
            <person name="Velt A."/>
            <person name="Avia K."/>
            <person name="Holtgrawe D."/>
            <person name="Grimplet J."/>
            <person name="Matus J.T."/>
            <person name="Ware D."/>
            <person name="Wu X."/>
            <person name="Wang H."/>
            <person name="Liu C."/>
            <person name="Fang Y."/>
            <person name="Rustenholz C."/>
            <person name="Cheng Z."/>
            <person name="Xiao H."/>
            <person name="Zhou Y."/>
        </authorList>
    </citation>
    <scope>NUCLEOTIDE SEQUENCE [LARGE SCALE GENOMIC DNA]</scope>
    <source>
        <strain evidence="9">cv. Pinot noir / PN40024</strain>
        <tissue evidence="8">Leaf</tissue>
    </source>
</reference>
<dbReference type="EMBL" id="CP126648">
    <property type="protein sequence ID" value="WJZ80120.1"/>
    <property type="molecule type" value="Genomic_DNA"/>
</dbReference>
<dbReference type="InterPro" id="IPR011765">
    <property type="entry name" value="Pept_M16_N"/>
</dbReference>
<feature type="region of interest" description="Disordered" evidence="6">
    <location>
        <begin position="7"/>
        <end position="41"/>
    </location>
</feature>
<evidence type="ECO:0000313" key="8">
    <source>
        <dbReference type="EMBL" id="WJZ80120.1"/>
    </source>
</evidence>